<gene>
    <name evidence="2" type="ORF">M436DRAFT_34961</name>
</gene>
<protein>
    <submittedName>
        <fullName evidence="2">Uncharacterized protein</fullName>
    </submittedName>
</protein>
<dbReference type="OrthoDB" id="5296889at2759"/>
<dbReference type="GeneID" id="25408365"/>
<dbReference type="AlphaFoldDB" id="A0A074XTU2"/>
<name>A0A074XTU2_9PEZI</name>
<evidence type="ECO:0000313" key="3">
    <source>
        <dbReference type="Proteomes" id="UP000027730"/>
    </source>
</evidence>
<evidence type="ECO:0000256" key="1">
    <source>
        <dbReference type="SAM" id="MobiDB-lite"/>
    </source>
</evidence>
<feature type="compositionally biased region" description="Low complexity" evidence="1">
    <location>
        <begin position="22"/>
        <end position="44"/>
    </location>
</feature>
<dbReference type="Proteomes" id="UP000027730">
    <property type="component" value="Unassembled WGS sequence"/>
</dbReference>
<organism evidence="2 3">
    <name type="scientific">Aureobasidium namibiae CBS 147.97</name>
    <dbReference type="NCBI Taxonomy" id="1043004"/>
    <lineage>
        <taxon>Eukaryota</taxon>
        <taxon>Fungi</taxon>
        <taxon>Dikarya</taxon>
        <taxon>Ascomycota</taxon>
        <taxon>Pezizomycotina</taxon>
        <taxon>Dothideomycetes</taxon>
        <taxon>Dothideomycetidae</taxon>
        <taxon>Dothideales</taxon>
        <taxon>Saccotheciaceae</taxon>
        <taxon>Aureobasidium</taxon>
    </lineage>
</organism>
<proteinExistence type="predicted"/>
<dbReference type="HOGENOM" id="CLU_088978_0_0_1"/>
<reference evidence="2 3" key="1">
    <citation type="journal article" date="2014" name="BMC Genomics">
        <title>Genome sequencing of four Aureobasidium pullulans varieties: biotechnological potential, stress tolerance, and description of new species.</title>
        <authorList>
            <person name="Gostin Ar C."/>
            <person name="Ohm R.A."/>
            <person name="Kogej T."/>
            <person name="Sonjak S."/>
            <person name="Turk M."/>
            <person name="Zajc J."/>
            <person name="Zalar P."/>
            <person name="Grube M."/>
            <person name="Sun H."/>
            <person name="Han J."/>
            <person name="Sharma A."/>
            <person name="Chiniquy J."/>
            <person name="Ngan C.Y."/>
            <person name="Lipzen A."/>
            <person name="Barry K."/>
            <person name="Grigoriev I.V."/>
            <person name="Gunde-Cimerman N."/>
        </authorList>
    </citation>
    <scope>NUCLEOTIDE SEQUENCE [LARGE SCALE GENOMIC DNA]</scope>
    <source>
        <strain evidence="2 3">CBS 147.97</strain>
    </source>
</reference>
<accession>A0A074XTU2</accession>
<sequence>MSAETAATKRQYAAVDIGPGDGSSASDGASRAAPKQKTTAATKKATAKKAHTVDKLYNDSIKKNEAAIKTLDGRVLKMGPDSRAITTDSYAKMSLGHLKPVKELDEMDGGLVPAFNLMLYVADASHTDCDATPKMSGYGDSGAPFGLLDMQLLDLIEKRHAQSPATRQDQLPSVLEQWRRPDSGVLVLEYEWLIEQHDTERKRQKLGREQDRREKRHERRVTVDDWVAVALQELEEERDYLEENGITKYFPKSIERLTELMGSGNSTASAAPAE</sequence>
<feature type="region of interest" description="Disordered" evidence="1">
    <location>
        <begin position="1"/>
        <end position="46"/>
    </location>
</feature>
<evidence type="ECO:0000313" key="2">
    <source>
        <dbReference type="EMBL" id="KEQ78001.1"/>
    </source>
</evidence>
<keyword evidence="3" id="KW-1185">Reference proteome</keyword>
<dbReference type="RefSeq" id="XP_013431588.1">
    <property type="nucleotide sequence ID" value="XM_013576134.1"/>
</dbReference>
<dbReference type="EMBL" id="KL584702">
    <property type="protein sequence ID" value="KEQ78001.1"/>
    <property type="molecule type" value="Genomic_DNA"/>
</dbReference>